<evidence type="ECO:0000256" key="1">
    <source>
        <dbReference type="SAM" id="Phobius"/>
    </source>
</evidence>
<dbReference type="Proteomes" id="UP000183952">
    <property type="component" value="Unassembled WGS sequence"/>
</dbReference>
<organism evidence="2 3">
    <name type="scientific">Hathewaya proteolytica DSM 3090</name>
    <dbReference type="NCBI Taxonomy" id="1121331"/>
    <lineage>
        <taxon>Bacteria</taxon>
        <taxon>Bacillati</taxon>
        <taxon>Bacillota</taxon>
        <taxon>Clostridia</taxon>
        <taxon>Eubacteriales</taxon>
        <taxon>Clostridiaceae</taxon>
        <taxon>Hathewaya</taxon>
    </lineage>
</organism>
<dbReference type="AlphaFoldDB" id="A0A1M6RUI1"/>
<reference evidence="2 3" key="1">
    <citation type="submission" date="2016-11" db="EMBL/GenBank/DDBJ databases">
        <authorList>
            <person name="Jaros S."/>
            <person name="Januszkiewicz K."/>
            <person name="Wedrychowicz H."/>
        </authorList>
    </citation>
    <scope>NUCLEOTIDE SEQUENCE [LARGE SCALE GENOMIC DNA]</scope>
    <source>
        <strain evidence="2 3">DSM 3090</strain>
    </source>
</reference>
<keyword evidence="1" id="KW-0472">Membrane</keyword>
<dbReference type="EMBL" id="FRAD01000024">
    <property type="protein sequence ID" value="SHK36050.1"/>
    <property type="molecule type" value="Genomic_DNA"/>
</dbReference>
<evidence type="ECO:0000313" key="3">
    <source>
        <dbReference type="Proteomes" id="UP000183952"/>
    </source>
</evidence>
<gene>
    <name evidence="2" type="ORF">SAMN02745248_02372</name>
</gene>
<evidence type="ECO:0000313" key="2">
    <source>
        <dbReference type="EMBL" id="SHK36050.1"/>
    </source>
</evidence>
<feature type="transmembrane region" description="Helical" evidence="1">
    <location>
        <begin position="45"/>
        <end position="62"/>
    </location>
</feature>
<feature type="transmembrane region" description="Helical" evidence="1">
    <location>
        <begin position="224"/>
        <end position="257"/>
    </location>
</feature>
<keyword evidence="1" id="KW-0812">Transmembrane</keyword>
<dbReference type="RefSeq" id="WP_072904288.1">
    <property type="nucleotide sequence ID" value="NZ_FRAD01000024.1"/>
</dbReference>
<dbReference type="STRING" id="1121331.SAMN02745248_02372"/>
<dbReference type="OrthoDB" id="1952299at2"/>
<feature type="transmembrane region" description="Helical" evidence="1">
    <location>
        <begin position="74"/>
        <end position="95"/>
    </location>
</feature>
<name>A0A1M6RUI1_9CLOT</name>
<sequence length="343" mass="39759">MTKNKNSNILEENNENLEEEQSCAIVYDIKKSYVFKDAIMQFYENWVQIFVGPAICGLGYILRTFTKLDFFGSLLIGFGAFYILFPYIMLLANLTTVKKQRIEMRVGKKGINISNLLTSNASMTMLSYDEIYDLEREKRYLRILPCDNNGKVLNPLSIPVNHVVEGNLEEFTQKINECVKKAKGKNKNSAENTFNGKLVMEYNLTEDQFKKIYIREYFKKKIHIFYIIAFAGIAAASFFVNISLAITALVLAVFYIVFPRWGYKLHVKDHTGRIVVRDCMNGYITIEGNNIKVKTKAEKIKIIYNGEYIKYFIPVKKKYFRYIKSNACDKTQLKRFMGLVNKG</sequence>
<keyword evidence="3" id="KW-1185">Reference proteome</keyword>
<protein>
    <submittedName>
        <fullName evidence="2">Uncharacterized protein</fullName>
    </submittedName>
</protein>
<keyword evidence="1" id="KW-1133">Transmembrane helix</keyword>
<accession>A0A1M6RUI1</accession>
<proteinExistence type="predicted"/>